<sequence length="120" mass="12709">MDARLAVSDASMLPATALLHQPHSVTFAAFTSSTSLPSTPEPYWQVEMAYQQFVIGVVIFTLYINPCFYGIFFGGLQSNAGSRDSGGAMSSYCGLVISGCAVSKFDNGVTRLPTPTESGP</sequence>
<gene>
    <name evidence="2" type="ORF">SCLCIDRAFT_1106113</name>
</gene>
<dbReference type="EMBL" id="KN822012">
    <property type="protein sequence ID" value="KIM67498.1"/>
    <property type="molecule type" value="Genomic_DNA"/>
</dbReference>
<dbReference type="Proteomes" id="UP000053989">
    <property type="component" value="Unassembled WGS sequence"/>
</dbReference>
<feature type="transmembrane region" description="Helical" evidence="1">
    <location>
        <begin position="52"/>
        <end position="73"/>
    </location>
</feature>
<reference evidence="2 3" key="1">
    <citation type="submission" date="2014-04" db="EMBL/GenBank/DDBJ databases">
        <authorList>
            <consortium name="DOE Joint Genome Institute"/>
            <person name="Kuo A."/>
            <person name="Kohler A."/>
            <person name="Nagy L.G."/>
            <person name="Floudas D."/>
            <person name="Copeland A."/>
            <person name="Barry K.W."/>
            <person name="Cichocki N."/>
            <person name="Veneault-Fourrey C."/>
            <person name="LaButti K."/>
            <person name="Lindquist E.A."/>
            <person name="Lipzen A."/>
            <person name="Lundell T."/>
            <person name="Morin E."/>
            <person name="Murat C."/>
            <person name="Sun H."/>
            <person name="Tunlid A."/>
            <person name="Henrissat B."/>
            <person name="Grigoriev I.V."/>
            <person name="Hibbett D.S."/>
            <person name="Martin F."/>
            <person name="Nordberg H.P."/>
            <person name="Cantor M.N."/>
            <person name="Hua S.X."/>
        </authorList>
    </citation>
    <scope>NUCLEOTIDE SEQUENCE [LARGE SCALE GENOMIC DNA]</scope>
    <source>
        <strain evidence="2 3">Foug A</strain>
    </source>
</reference>
<dbReference type="AlphaFoldDB" id="A0A0C3A1G4"/>
<evidence type="ECO:0000313" key="2">
    <source>
        <dbReference type="EMBL" id="KIM67498.1"/>
    </source>
</evidence>
<protein>
    <submittedName>
        <fullName evidence="2">Uncharacterized protein</fullName>
    </submittedName>
</protein>
<reference evidence="3" key="2">
    <citation type="submission" date="2015-01" db="EMBL/GenBank/DDBJ databases">
        <title>Evolutionary Origins and Diversification of the Mycorrhizal Mutualists.</title>
        <authorList>
            <consortium name="DOE Joint Genome Institute"/>
            <consortium name="Mycorrhizal Genomics Consortium"/>
            <person name="Kohler A."/>
            <person name="Kuo A."/>
            <person name="Nagy L.G."/>
            <person name="Floudas D."/>
            <person name="Copeland A."/>
            <person name="Barry K.W."/>
            <person name="Cichocki N."/>
            <person name="Veneault-Fourrey C."/>
            <person name="LaButti K."/>
            <person name="Lindquist E.A."/>
            <person name="Lipzen A."/>
            <person name="Lundell T."/>
            <person name="Morin E."/>
            <person name="Murat C."/>
            <person name="Riley R."/>
            <person name="Ohm R."/>
            <person name="Sun H."/>
            <person name="Tunlid A."/>
            <person name="Henrissat B."/>
            <person name="Grigoriev I.V."/>
            <person name="Hibbett D.S."/>
            <person name="Martin F."/>
        </authorList>
    </citation>
    <scope>NUCLEOTIDE SEQUENCE [LARGE SCALE GENOMIC DNA]</scope>
    <source>
        <strain evidence="3">Foug A</strain>
    </source>
</reference>
<dbReference type="InParanoid" id="A0A0C3A1G4"/>
<keyword evidence="1" id="KW-1133">Transmembrane helix</keyword>
<name>A0A0C3A1G4_9AGAM</name>
<keyword evidence="1" id="KW-0812">Transmembrane</keyword>
<dbReference type="HOGENOM" id="CLU_2051039_0_0_1"/>
<evidence type="ECO:0000313" key="3">
    <source>
        <dbReference type="Proteomes" id="UP000053989"/>
    </source>
</evidence>
<evidence type="ECO:0000256" key="1">
    <source>
        <dbReference type="SAM" id="Phobius"/>
    </source>
</evidence>
<proteinExistence type="predicted"/>
<organism evidence="2 3">
    <name type="scientific">Scleroderma citrinum Foug A</name>
    <dbReference type="NCBI Taxonomy" id="1036808"/>
    <lineage>
        <taxon>Eukaryota</taxon>
        <taxon>Fungi</taxon>
        <taxon>Dikarya</taxon>
        <taxon>Basidiomycota</taxon>
        <taxon>Agaricomycotina</taxon>
        <taxon>Agaricomycetes</taxon>
        <taxon>Agaricomycetidae</taxon>
        <taxon>Boletales</taxon>
        <taxon>Sclerodermatineae</taxon>
        <taxon>Sclerodermataceae</taxon>
        <taxon>Scleroderma</taxon>
    </lineage>
</organism>
<keyword evidence="3" id="KW-1185">Reference proteome</keyword>
<keyword evidence="1" id="KW-0472">Membrane</keyword>
<accession>A0A0C3A1G4</accession>